<dbReference type="Gene3D" id="3.40.710.10">
    <property type="entry name" value="DD-peptidase/beta-lactamase superfamily"/>
    <property type="match status" value="1"/>
</dbReference>
<dbReference type="InterPro" id="IPR012338">
    <property type="entry name" value="Beta-lactam/transpept-like"/>
</dbReference>
<dbReference type="Gene3D" id="2.20.70.70">
    <property type="match status" value="1"/>
</dbReference>
<keyword evidence="7" id="KW-1185">Reference proteome</keyword>
<evidence type="ECO:0000259" key="5">
    <source>
        <dbReference type="PROSITE" id="PS51178"/>
    </source>
</evidence>
<dbReference type="SMART" id="SM00740">
    <property type="entry name" value="PASTA"/>
    <property type="match status" value="2"/>
</dbReference>
<dbReference type="CDD" id="cd06576">
    <property type="entry name" value="PASTA_Pbp2x-like_1"/>
    <property type="match status" value="1"/>
</dbReference>
<dbReference type="PANTHER" id="PTHR30627:SF26">
    <property type="entry name" value="PENICILLIN-BINDING PROTEIN 2B"/>
    <property type="match status" value="1"/>
</dbReference>
<dbReference type="Pfam" id="PF03793">
    <property type="entry name" value="PASTA"/>
    <property type="match status" value="2"/>
</dbReference>
<gene>
    <name evidence="6" type="ORF">ACFQ4R_10650</name>
</gene>
<evidence type="ECO:0000256" key="1">
    <source>
        <dbReference type="ARBA" id="ARBA00004162"/>
    </source>
</evidence>
<dbReference type="PROSITE" id="PS51178">
    <property type="entry name" value="PASTA"/>
    <property type="match status" value="2"/>
</dbReference>
<comment type="similarity">
    <text evidence="2">Belongs to the transpeptidase family.</text>
</comment>
<dbReference type="InterPro" id="IPR005311">
    <property type="entry name" value="PBP_dimer"/>
</dbReference>
<dbReference type="InterPro" id="IPR001460">
    <property type="entry name" value="PCN-bd_Tpept"/>
</dbReference>
<dbReference type="PANTHER" id="PTHR30627">
    <property type="entry name" value="PEPTIDOGLYCAN D,D-TRANSPEPTIDASE"/>
    <property type="match status" value="1"/>
</dbReference>
<feature type="domain" description="PASTA" evidence="5">
    <location>
        <begin position="605"/>
        <end position="665"/>
    </location>
</feature>
<dbReference type="Proteomes" id="UP001597191">
    <property type="component" value="Unassembled WGS sequence"/>
</dbReference>
<keyword evidence="3 4" id="KW-0472">Membrane</keyword>
<comment type="caution">
    <text evidence="6">The sequence shown here is derived from an EMBL/GenBank/DDBJ whole genome shotgun (WGS) entry which is preliminary data.</text>
</comment>
<dbReference type="InterPro" id="IPR005543">
    <property type="entry name" value="PASTA_dom"/>
</dbReference>
<dbReference type="InterPro" id="IPR050515">
    <property type="entry name" value="Beta-lactam/transpept"/>
</dbReference>
<sequence length="723" mass="78739">MTPKEVRNRKTARRTQQNRIKTGFILILIMSAVLLFFIVRFGYIAASGHVGAVDLSEKTKQIYQQDNVLRARRGTIYDTNANILAEDSNVYTLYAVLDKKSVSAAGKPLYVTDKNKTAQVLSQYISLPADKILQFLSQKNYQVEFGSAGRNLSLDTKQKIEAAKLPGIFFTDTPSRMYPNGTFASHIVGLAQLADTKTADNISTKQLTGILGIEKYFNKALTGKNGSQISKRDSYGYNIPGSKTVTKQAVNGSDIYLSLDARLQSYLEQLMQNVQDKYQPKKMDAVLMNAKTGKIVAATQRPTFNAATKKGLGDLWRDSLVEDTYEPGSVFKLLTLSAAIDSGHYNPNATYQSGSVTIGDSTIHDWNNSGWGTIPFSEVIPRSSNTGAVAIERSMGADIWQQYLNRFHVGQKTGITLPGEASGSIQFKTPLDRAVTSFGQGIDVTVMQMMSYLSAIANGGKMLQPQIIDKTINSQGKVTNYPTKVLGQPITADTAKQVIAAMRDVVEKDYGTGSVFKIDGYENQIAVKTGTAQIAGDDDKYLTGSENYIFSVGGIAPADDPEYVLYLTVQQPDLTDTSAEKIMSEIFNPLMKRALKYRTTSANLDENAIKMPKLTGLTTAEAAKTAQEKGLTVAQVGQGAKIVQQLPAADEKVIAKQRIVLLTEGAMTMPNVVGWSKNDVLKLAEITGCQFKFSGTGYVTSQSLNAGEVLTTNKTITVKLAEP</sequence>
<dbReference type="SUPFAM" id="SSF54184">
    <property type="entry name" value="Penicillin-binding protein 2x (pbp-2x), c-terminal domain"/>
    <property type="match status" value="2"/>
</dbReference>
<comment type="subcellular location">
    <subcellularLocation>
        <location evidence="1">Cell membrane</location>
        <topology evidence="1">Single-pass membrane protein</topology>
    </subcellularLocation>
</comment>
<dbReference type="CDD" id="cd06575">
    <property type="entry name" value="PASTA_Pbp2x-like_2"/>
    <property type="match status" value="1"/>
</dbReference>
<dbReference type="Gene3D" id="3.30.70.2110">
    <property type="match status" value="1"/>
</dbReference>
<reference evidence="7" key="1">
    <citation type="journal article" date="2019" name="Int. J. Syst. Evol. Microbiol.">
        <title>The Global Catalogue of Microorganisms (GCM) 10K type strain sequencing project: providing services to taxonomists for standard genome sequencing and annotation.</title>
        <authorList>
            <consortium name="The Broad Institute Genomics Platform"/>
            <consortium name="The Broad Institute Genome Sequencing Center for Infectious Disease"/>
            <person name="Wu L."/>
            <person name="Ma J."/>
        </authorList>
    </citation>
    <scope>NUCLEOTIDE SEQUENCE [LARGE SCALE GENOMIC DNA]</scope>
    <source>
        <strain evidence="7">CCM 8937</strain>
    </source>
</reference>
<accession>A0ABW4BSQ8</accession>
<organism evidence="6 7">
    <name type="scientific">Lapidilactobacillus gannanensis</name>
    <dbReference type="NCBI Taxonomy" id="2486002"/>
    <lineage>
        <taxon>Bacteria</taxon>
        <taxon>Bacillati</taxon>
        <taxon>Bacillota</taxon>
        <taxon>Bacilli</taxon>
        <taxon>Lactobacillales</taxon>
        <taxon>Lactobacillaceae</taxon>
        <taxon>Lapidilactobacillus</taxon>
    </lineage>
</organism>
<feature type="transmembrane region" description="Helical" evidence="4">
    <location>
        <begin position="20"/>
        <end position="43"/>
    </location>
</feature>
<dbReference type="SUPFAM" id="SSF56519">
    <property type="entry name" value="Penicillin binding protein dimerisation domain"/>
    <property type="match status" value="1"/>
</dbReference>
<evidence type="ECO:0000313" key="7">
    <source>
        <dbReference type="Proteomes" id="UP001597191"/>
    </source>
</evidence>
<dbReference type="SUPFAM" id="SSF56601">
    <property type="entry name" value="beta-lactamase/transpeptidase-like"/>
    <property type="match status" value="1"/>
</dbReference>
<dbReference type="Pfam" id="PF00905">
    <property type="entry name" value="Transpeptidase"/>
    <property type="match status" value="1"/>
</dbReference>
<evidence type="ECO:0000256" key="4">
    <source>
        <dbReference type="SAM" id="Phobius"/>
    </source>
</evidence>
<name>A0ABW4BSQ8_9LACO</name>
<dbReference type="EMBL" id="JBHTOH010000092">
    <property type="protein sequence ID" value="MFD1412037.1"/>
    <property type="molecule type" value="Genomic_DNA"/>
</dbReference>
<evidence type="ECO:0000313" key="6">
    <source>
        <dbReference type="EMBL" id="MFD1412037.1"/>
    </source>
</evidence>
<evidence type="ECO:0000256" key="3">
    <source>
        <dbReference type="ARBA" id="ARBA00023136"/>
    </source>
</evidence>
<keyword evidence="4" id="KW-1133">Transmembrane helix</keyword>
<dbReference type="Gene3D" id="3.90.1310.10">
    <property type="entry name" value="Penicillin-binding protein 2a (Domain 2)"/>
    <property type="match status" value="1"/>
</dbReference>
<dbReference type="RefSeq" id="WP_125649009.1">
    <property type="nucleotide sequence ID" value="NZ_JBHTOH010000092.1"/>
</dbReference>
<feature type="domain" description="PASTA" evidence="5">
    <location>
        <begin position="666"/>
        <end position="722"/>
    </location>
</feature>
<proteinExistence type="inferred from homology"/>
<dbReference type="Pfam" id="PF03717">
    <property type="entry name" value="PBP_dimer"/>
    <property type="match status" value="1"/>
</dbReference>
<evidence type="ECO:0000256" key="2">
    <source>
        <dbReference type="ARBA" id="ARBA00007171"/>
    </source>
</evidence>
<dbReference type="InterPro" id="IPR036138">
    <property type="entry name" value="PBP_dimer_sf"/>
</dbReference>
<keyword evidence="4" id="KW-0812">Transmembrane</keyword>
<protein>
    <submittedName>
        <fullName evidence="6">Penicillin-binding protein</fullName>
    </submittedName>
</protein>